<dbReference type="OrthoDB" id="2473397at2"/>
<reference evidence="3 4" key="1">
    <citation type="submission" date="2011-09" db="EMBL/GenBank/DDBJ databases">
        <title>The permanent draft genome of Caldithrix abyssi DSM 13497.</title>
        <authorList>
            <consortium name="US DOE Joint Genome Institute (JGI-PGF)"/>
            <person name="Lucas S."/>
            <person name="Han J."/>
            <person name="Lapidus A."/>
            <person name="Bruce D."/>
            <person name="Goodwin L."/>
            <person name="Pitluck S."/>
            <person name="Peters L."/>
            <person name="Kyrpides N."/>
            <person name="Mavromatis K."/>
            <person name="Ivanova N."/>
            <person name="Mikhailova N."/>
            <person name="Chertkov O."/>
            <person name="Detter J.C."/>
            <person name="Tapia R."/>
            <person name="Han C."/>
            <person name="Land M."/>
            <person name="Hauser L."/>
            <person name="Markowitz V."/>
            <person name="Cheng J.-F."/>
            <person name="Hugenholtz P."/>
            <person name="Woyke T."/>
            <person name="Wu D."/>
            <person name="Spring S."/>
            <person name="Brambilla E."/>
            <person name="Klenk H.-P."/>
            <person name="Eisen J.A."/>
        </authorList>
    </citation>
    <scope>NUCLEOTIDE SEQUENCE [LARGE SCALE GENOMIC DNA]</scope>
    <source>
        <strain evidence="3 4">DSM 13497</strain>
    </source>
</reference>
<dbReference type="RefSeq" id="WP_006927631.1">
    <property type="nucleotide sequence ID" value="NZ_CM001402.1"/>
</dbReference>
<dbReference type="EMBL" id="CP018099">
    <property type="protein sequence ID" value="APF20941.1"/>
    <property type="molecule type" value="Genomic_DNA"/>
</dbReference>
<dbReference type="Proteomes" id="UP000183868">
    <property type="component" value="Chromosome"/>
</dbReference>
<dbReference type="GO" id="GO:0042834">
    <property type="term" value="F:peptidoglycan binding"/>
    <property type="evidence" value="ECO:0007669"/>
    <property type="project" value="InterPro"/>
</dbReference>
<dbReference type="Pfam" id="PF05036">
    <property type="entry name" value="SPOR"/>
    <property type="match status" value="2"/>
</dbReference>
<evidence type="ECO:0000313" key="5">
    <source>
        <dbReference type="Proteomes" id="UP000183868"/>
    </source>
</evidence>
<keyword evidence="4" id="KW-1185">Reference proteome</keyword>
<dbReference type="InterPro" id="IPR036680">
    <property type="entry name" value="SPOR-like_sf"/>
</dbReference>
<feature type="domain" description="SPOR" evidence="1">
    <location>
        <begin position="77"/>
        <end position="153"/>
    </location>
</feature>
<dbReference type="PANTHER" id="PTHR34183">
    <property type="entry name" value="ENDOLYTIC PEPTIDOGLYCAN TRANSGLYCOSYLASE RLPA"/>
    <property type="match status" value="1"/>
</dbReference>
<dbReference type="EMBL" id="CM001402">
    <property type="protein sequence ID" value="EHO40605.1"/>
    <property type="molecule type" value="Genomic_DNA"/>
</dbReference>
<sequence>MFKYKIAFFILSAALILNSCHPSLIKKSKEKDNIDSVLFYQKEDIPDPFLDGLLSPPDHEVVQLEKIITPKIKSKKFKEIDGFRVQVFASVDSFNALNLLKNLKTMVKDSVYLIHEKNLFKVQAGDFPYRQQADSLREFIKQKGYPGAWTVQRKILIPIKESTPIKTAASSPTVNMKRTADLSEFYQIQVFATTSKQKAQSIVDQLSLRYDFPCEYRLQNQLYKVLLGRFATRAEAESVLKEIKALGFKDAWIVHQP</sequence>
<evidence type="ECO:0000313" key="2">
    <source>
        <dbReference type="EMBL" id="APF20941.1"/>
    </source>
</evidence>
<dbReference type="Gene3D" id="3.30.70.1070">
    <property type="entry name" value="Sporulation related repeat"/>
    <property type="match status" value="2"/>
</dbReference>
<dbReference type="PROSITE" id="PS51724">
    <property type="entry name" value="SPOR"/>
    <property type="match status" value="2"/>
</dbReference>
<accession>H1XV99</accession>
<dbReference type="HOGENOM" id="CLU_1080444_0_0_0"/>
<protein>
    <submittedName>
        <fullName evidence="3">Sporulation domain-containing protein</fullName>
    </submittedName>
    <submittedName>
        <fullName evidence="2">Sporulation related domain-containing protein</fullName>
    </submittedName>
</protein>
<evidence type="ECO:0000313" key="3">
    <source>
        <dbReference type="EMBL" id="EHO40605.1"/>
    </source>
</evidence>
<proteinExistence type="predicted"/>
<evidence type="ECO:0000259" key="1">
    <source>
        <dbReference type="PROSITE" id="PS51724"/>
    </source>
</evidence>
<feature type="domain" description="SPOR" evidence="1">
    <location>
        <begin position="180"/>
        <end position="256"/>
    </location>
</feature>
<dbReference type="STRING" id="880073.Cabys_4196"/>
<dbReference type="InParanoid" id="H1XV99"/>
<dbReference type="Proteomes" id="UP000004671">
    <property type="component" value="Chromosome"/>
</dbReference>
<evidence type="ECO:0000313" key="4">
    <source>
        <dbReference type="Proteomes" id="UP000004671"/>
    </source>
</evidence>
<gene>
    <name evidence="2" type="ORF">Cabys_4196</name>
    <name evidence="3" type="ORF">Calab_0971</name>
</gene>
<dbReference type="PaxDb" id="880073-Calab_0971"/>
<dbReference type="SUPFAM" id="SSF110997">
    <property type="entry name" value="Sporulation related repeat"/>
    <property type="match status" value="2"/>
</dbReference>
<dbReference type="PANTHER" id="PTHR34183:SF8">
    <property type="entry name" value="ENDOLYTIC PEPTIDOGLYCAN TRANSGLYCOSYLASE RLPA-RELATED"/>
    <property type="match status" value="1"/>
</dbReference>
<dbReference type="AlphaFoldDB" id="H1XV99"/>
<name>H1XV99_CALAY</name>
<dbReference type="InterPro" id="IPR007730">
    <property type="entry name" value="SPOR-like_dom"/>
</dbReference>
<organism evidence="3 4">
    <name type="scientific">Caldithrix abyssi DSM 13497</name>
    <dbReference type="NCBI Taxonomy" id="880073"/>
    <lineage>
        <taxon>Bacteria</taxon>
        <taxon>Pseudomonadati</taxon>
        <taxon>Calditrichota</taxon>
        <taxon>Calditrichia</taxon>
        <taxon>Calditrichales</taxon>
        <taxon>Calditrichaceae</taxon>
        <taxon>Caldithrix</taxon>
    </lineage>
</organism>
<dbReference type="KEGG" id="caby:Cabys_4196"/>
<reference evidence="2 5" key="2">
    <citation type="submission" date="2016-11" db="EMBL/GenBank/DDBJ databases">
        <title>Genomic analysis of Caldithrix abyssi and proposal of a novel bacterial phylum Caldithrichaeota.</title>
        <authorList>
            <person name="Kublanov I."/>
            <person name="Sigalova O."/>
            <person name="Gavrilov S."/>
            <person name="Lebedinsky A."/>
            <person name="Ivanova N."/>
            <person name="Daum C."/>
            <person name="Reddy T."/>
            <person name="Klenk H.P."/>
            <person name="Goker M."/>
            <person name="Reva O."/>
            <person name="Miroshnichenko M."/>
            <person name="Kyprides N."/>
            <person name="Woyke T."/>
            <person name="Gelfand M."/>
        </authorList>
    </citation>
    <scope>NUCLEOTIDE SEQUENCE [LARGE SCALE GENOMIC DNA]</scope>
    <source>
        <strain evidence="2 5">LF13</strain>
    </source>
</reference>